<name>A0A937K6C5_9CLOT</name>
<evidence type="ECO:0000313" key="1">
    <source>
        <dbReference type="EMBL" id="MBL4933613.1"/>
    </source>
</evidence>
<dbReference type="EMBL" id="JAESWA010000027">
    <property type="protein sequence ID" value="MBL4933613.1"/>
    <property type="molecule type" value="Genomic_DNA"/>
</dbReference>
<proteinExistence type="predicted"/>
<dbReference type="RefSeq" id="WP_202769056.1">
    <property type="nucleotide sequence ID" value="NZ_JAESWA010000027.1"/>
</dbReference>
<dbReference type="AlphaFoldDB" id="A0A937K6C5"/>
<protein>
    <submittedName>
        <fullName evidence="1">Uncharacterized protein</fullName>
    </submittedName>
</protein>
<dbReference type="Pfam" id="PF20069">
    <property type="entry name" value="DUF6465"/>
    <property type="match status" value="1"/>
</dbReference>
<organism evidence="1 2">
    <name type="scientific">Clostridium paridis</name>
    <dbReference type="NCBI Taxonomy" id="2803863"/>
    <lineage>
        <taxon>Bacteria</taxon>
        <taxon>Bacillati</taxon>
        <taxon>Bacillota</taxon>
        <taxon>Clostridia</taxon>
        <taxon>Eubacteriales</taxon>
        <taxon>Clostridiaceae</taxon>
        <taxon>Clostridium</taxon>
    </lineage>
</organism>
<evidence type="ECO:0000313" key="2">
    <source>
        <dbReference type="Proteomes" id="UP000623681"/>
    </source>
</evidence>
<keyword evidence="2" id="KW-1185">Reference proteome</keyword>
<sequence length="133" mass="14791">MPHRKKVLDEVIDSVNTAAKVTSKKISTTLNKESVKKAVDGVKDTVGGLAEEGEKVVKTTARKAKKVTLKPELFIEYQGNQISQEDLISRVYSSLEGKTDLLKVKSLKLYFNVSENKVYVVINTSDTYIVDLN</sequence>
<accession>A0A937K6C5</accession>
<gene>
    <name evidence="1" type="ORF">JK634_17660</name>
</gene>
<comment type="caution">
    <text evidence="1">The sequence shown here is derived from an EMBL/GenBank/DDBJ whole genome shotgun (WGS) entry which is preliminary data.</text>
</comment>
<dbReference type="InterPro" id="IPR046313">
    <property type="entry name" value="DUF6465"/>
</dbReference>
<reference evidence="1" key="1">
    <citation type="submission" date="2021-01" db="EMBL/GenBank/DDBJ databases">
        <title>Genome public.</title>
        <authorList>
            <person name="Liu C."/>
            <person name="Sun Q."/>
        </authorList>
    </citation>
    <scope>NUCLEOTIDE SEQUENCE</scope>
    <source>
        <strain evidence="1">YIM B02565</strain>
    </source>
</reference>
<dbReference type="Proteomes" id="UP000623681">
    <property type="component" value="Unassembled WGS sequence"/>
</dbReference>